<accession>A0A2S9JPD9</accession>
<dbReference type="InterPro" id="IPR050129">
    <property type="entry name" value="Zn_alcohol_dh"/>
</dbReference>
<dbReference type="OrthoDB" id="9809185at2"/>
<dbReference type="RefSeq" id="WP_105733284.1">
    <property type="nucleotide sequence ID" value="NZ_PVBT01000002.1"/>
</dbReference>
<feature type="domain" description="Alcohol dehydrogenase-like N-terminal" evidence="3">
    <location>
        <begin position="25"/>
        <end position="128"/>
    </location>
</feature>
<dbReference type="SUPFAM" id="SSF50129">
    <property type="entry name" value="GroES-like"/>
    <property type="match status" value="1"/>
</dbReference>
<dbReference type="EMBL" id="PVBT01000002">
    <property type="protein sequence ID" value="PRD55054.1"/>
    <property type="molecule type" value="Genomic_DNA"/>
</dbReference>
<protein>
    <submittedName>
        <fullName evidence="4">Dehydrogenase</fullName>
    </submittedName>
</protein>
<keyword evidence="5" id="KW-1185">Reference proteome</keyword>
<evidence type="ECO:0000259" key="2">
    <source>
        <dbReference type="Pfam" id="PF00107"/>
    </source>
</evidence>
<dbReference type="Proteomes" id="UP000238563">
    <property type="component" value="Unassembled WGS sequence"/>
</dbReference>
<evidence type="ECO:0000313" key="4">
    <source>
        <dbReference type="EMBL" id="PRD55054.1"/>
    </source>
</evidence>
<dbReference type="PANTHER" id="PTHR43401">
    <property type="entry name" value="L-THREONINE 3-DEHYDROGENASE"/>
    <property type="match status" value="1"/>
</dbReference>
<keyword evidence="1" id="KW-0560">Oxidoreductase</keyword>
<proteinExistence type="predicted"/>
<dbReference type="InterPro" id="IPR011032">
    <property type="entry name" value="GroES-like_sf"/>
</dbReference>
<dbReference type="InterPro" id="IPR013149">
    <property type="entry name" value="ADH-like_C"/>
</dbReference>
<dbReference type="CDD" id="cd08261">
    <property type="entry name" value="Zn_ADH7"/>
    <property type="match status" value="1"/>
</dbReference>
<reference evidence="4 5" key="1">
    <citation type="submission" date="2018-02" db="EMBL/GenBank/DDBJ databases">
        <title>The draft genome of Phyllobacterium myrsinacearum DSM5892.</title>
        <authorList>
            <person name="Li L."/>
            <person name="Liu L."/>
            <person name="Zhang X."/>
            <person name="Wang T."/>
        </authorList>
    </citation>
    <scope>NUCLEOTIDE SEQUENCE [LARGE SCALE GENOMIC DNA]</scope>
    <source>
        <strain evidence="4 5">DSM 5892</strain>
    </source>
</reference>
<dbReference type="PANTHER" id="PTHR43401:SF3">
    <property type="entry name" value="L-GALACTONATE-5-DEHYDROGENASE"/>
    <property type="match status" value="1"/>
</dbReference>
<dbReference type="GO" id="GO:0016491">
    <property type="term" value="F:oxidoreductase activity"/>
    <property type="evidence" value="ECO:0007669"/>
    <property type="project" value="UniProtKB-KW"/>
</dbReference>
<dbReference type="Pfam" id="PF08240">
    <property type="entry name" value="ADH_N"/>
    <property type="match status" value="1"/>
</dbReference>
<evidence type="ECO:0000256" key="1">
    <source>
        <dbReference type="ARBA" id="ARBA00023002"/>
    </source>
</evidence>
<evidence type="ECO:0000259" key="3">
    <source>
        <dbReference type="Pfam" id="PF08240"/>
    </source>
</evidence>
<gene>
    <name evidence="4" type="ORF">C5750_07630</name>
</gene>
<sequence length="331" mass="34915">MLCGTCVEPGRFELIERPLPLALPEGWAFVDITAVGICGTDYHIYAGKHPFLNYPRVIGHELSGRLVTPAGGLKAGTLVVINPYIACGKCRACLRSKPNCCANIAVLGVHCDGGLCQRIAVPAENLIAADGLDDIQAAMVEFLAIGAHAVARSGLAAGDCVLVTGAGPIGIGTALFARLAGAEVHLLDVSAQRLAIAGEKFGFQDSYDDPSRVLDGDRADGFDTVFDATGAAAAIEAGFPFLAHGSSYVLVSVVKDHIRFDDAEFHKRETRIVGSRNAVQSDFETVMTAMRAGKIPTDALCSVTLSLAELPERFPELARDRSGLIKAIVRV</sequence>
<feature type="domain" description="Alcohol dehydrogenase-like C-terminal" evidence="2">
    <location>
        <begin position="168"/>
        <end position="289"/>
    </location>
</feature>
<dbReference type="SUPFAM" id="SSF51735">
    <property type="entry name" value="NAD(P)-binding Rossmann-fold domains"/>
    <property type="match status" value="1"/>
</dbReference>
<dbReference type="Gene3D" id="3.90.180.10">
    <property type="entry name" value="Medium-chain alcohol dehydrogenases, catalytic domain"/>
    <property type="match status" value="1"/>
</dbReference>
<name>A0A2S9JPD9_9HYPH</name>
<evidence type="ECO:0000313" key="5">
    <source>
        <dbReference type="Proteomes" id="UP000238563"/>
    </source>
</evidence>
<dbReference type="AlphaFoldDB" id="A0A2S9JPD9"/>
<dbReference type="InterPro" id="IPR036291">
    <property type="entry name" value="NAD(P)-bd_dom_sf"/>
</dbReference>
<comment type="caution">
    <text evidence="4">The sequence shown here is derived from an EMBL/GenBank/DDBJ whole genome shotgun (WGS) entry which is preliminary data.</text>
</comment>
<dbReference type="Gene3D" id="3.40.50.720">
    <property type="entry name" value="NAD(P)-binding Rossmann-like Domain"/>
    <property type="match status" value="1"/>
</dbReference>
<dbReference type="Pfam" id="PF00107">
    <property type="entry name" value="ADH_zinc_N"/>
    <property type="match status" value="1"/>
</dbReference>
<organism evidence="4 5">
    <name type="scientific">Phyllobacterium myrsinacearum</name>
    <dbReference type="NCBI Taxonomy" id="28101"/>
    <lineage>
        <taxon>Bacteria</taxon>
        <taxon>Pseudomonadati</taxon>
        <taxon>Pseudomonadota</taxon>
        <taxon>Alphaproteobacteria</taxon>
        <taxon>Hyphomicrobiales</taxon>
        <taxon>Phyllobacteriaceae</taxon>
        <taxon>Phyllobacterium</taxon>
    </lineage>
</organism>
<dbReference type="InterPro" id="IPR013154">
    <property type="entry name" value="ADH-like_N"/>
</dbReference>